<name>A0A8C3IA62_CHRPI</name>
<dbReference type="OMA" id="KTWRTIM"/>
<dbReference type="GO" id="GO:0031048">
    <property type="term" value="P:regulatory ncRNA-mediated heterochromatin formation"/>
    <property type="evidence" value="ECO:0007669"/>
    <property type="project" value="TreeGrafter"/>
</dbReference>
<evidence type="ECO:0000313" key="3">
    <source>
        <dbReference type="Proteomes" id="UP000694380"/>
    </source>
</evidence>
<accession>A0A8C3IA62</accession>
<dbReference type="InterPro" id="IPR045055">
    <property type="entry name" value="DNA2/NAM7-like"/>
</dbReference>
<dbReference type="InterPro" id="IPR027417">
    <property type="entry name" value="P-loop_NTPase"/>
</dbReference>
<dbReference type="InterPro" id="IPR047187">
    <property type="entry name" value="SF1_C_Upf1"/>
</dbReference>
<reference evidence="2" key="2">
    <citation type="submission" date="2025-09" db="UniProtKB">
        <authorList>
            <consortium name="Ensembl"/>
        </authorList>
    </citation>
    <scope>IDENTIFICATION</scope>
</reference>
<keyword evidence="3" id="KW-1185">Reference proteome</keyword>
<evidence type="ECO:0000313" key="2">
    <source>
        <dbReference type="Ensembl" id="ENSCPBP00000030459.1"/>
    </source>
</evidence>
<dbReference type="GeneTree" id="ENSGT00940000155154"/>
<dbReference type="Pfam" id="PF13087">
    <property type="entry name" value="AAA_12"/>
    <property type="match status" value="1"/>
</dbReference>
<dbReference type="SUPFAM" id="SSF52540">
    <property type="entry name" value="P-loop containing nucleoside triphosphate hydrolases"/>
    <property type="match status" value="1"/>
</dbReference>
<dbReference type="CDD" id="cd18808">
    <property type="entry name" value="SF1_C_Upf1"/>
    <property type="match status" value="1"/>
</dbReference>
<dbReference type="Gene3D" id="3.40.50.300">
    <property type="entry name" value="P-loop containing nucleotide triphosphate hydrolases"/>
    <property type="match status" value="1"/>
</dbReference>
<evidence type="ECO:0000259" key="1">
    <source>
        <dbReference type="Pfam" id="PF13087"/>
    </source>
</evidence>
<dbReference type="InterPro" id="IPR041679">
    <property type="entry name" value="DNA2/NAM7-like_C"/>
</dbReference>
<feature type="domain" description="DNA2/NAM7 helicase-like C-terminal" evidence="1">
    <location>
        <begin position="10"/>
        <end position="175"/>
    </location>
</feature>
<dbReference type="PANTHER" id="PTHR10887:SF341">
    <property type="entry name" value="NFX1-TYPE ZINC FINGER-CONTAINING PROTEIN 1"/>
    <property type="match status" value="1"/>
</dbReference>
<reference evidence="2" key="1">
    <citation type="submission" date="2025-08" db="UniProtKB">
        <authorList>
            <consortium name="Ensembl"/>
        </authorList>
    </citation>
    <scope>IDENTIFICATION</scope>
</reference>
<dbReference type="AlphaFoldDB" id="A0A8C3IA62"/>
<dbReference type="PANTHER" id="PTHR10887">
    <property type="entry name" value="DNA2/NAM7 HELICASE FAMILY"/>
    <property type="match status" value="1"/>
</dbReference>
<organism evidence="2 3">
    <name type="scientific">Chrysemys picta bellii</name>
    <name type="common">Western painted turtle</name>
    <name type="synonym">Emys bellii</name>
    <dbReference type="NCBI Taxonomy" id="8478"/>
    <lineage>
        <taxon>Eukaryota</taxon>
        <taxon>Metazoa</taxon>
        <taxon>Chordata</taxon>
        <taxon>Craniata</taxon>
        <taxon>Vertebrata</taxon>
        <taxon>Euteleostomi</taxon>
        <taxon>Archelosauria</taxon>
        <taxon>Testudinata</taxon>
        <taxon>Testudines</taxon>
        <taxon>Cryptodira</taxon>
        <taxon>Durocryptodira</taxon>
        <taxon>Testudinoidea</taxon>
        <taxon>Emydidae</taxon>
        <taxon>Chrysemys</taxon>
    </lineage>
</organism>
<dbReference type="Proteomes" id="UP000694380">
    <property type="component" value="Unplaced"/>
</dbReference>
<dbReference type="Ensembl" id="ENSCPBT00000035852.1">
    <property type="protein sequence ID" value="ENSCPBP00000030459.1"/>
    <property type="gene ID" value="ENSCPBG00000021437.1"/>
</dbReference>
<protein>
    <recommendedName>
        <fullName evidence="1">DNA2/NAM7 helicase-like C-terminal domain-containing protein</fullName>
    </recommendedName>
</protein>
<proteinExistence type="predicted"/>
<sequence length="264" mass="29401">LSWVSRSRLKQHRMRPEFSQLLVPLFYKHSHFILKNAQGANSPCLQGVESSVFFIQHTAAESHSADSEGYSNRFEAAFLVSLSRYLLEQGYPESQVTVLTPYHGQVLKSRMLMRSRDMGDVAVHAVDDFQGEENDIVLLSLVQSNREGRIGFLHDKNRLCVALSRARKGFYCIGNLAGIAAPTLNRTHRPLICTAPTLSRTHRPLACPAPILSRTHQCLPALVPLAEIPWHHRQVLQVYYPMQTPVCVPNPGICRGPGQGGAAT</sequence>
<dbReference type="GO" id="GO:0031380">
    <property type="term" value="C:nuclear RNA-directed RNA polymerase complex"/>
    <property type="evidence" value="ECO:0007669"/>
    <property type="project" value="TreeGrafter"/>
</dbReference>